<proteinExistence type="predicted"/>
<reference evidence="1 2" key="1">
    <citation type="submission" date="2018-04" db="EMBL/GenBank/DDBJ databases">
        <title>Genomic Encyclopedia of Archaeal and Bacterial Type Strains, Phase II (KMG-II): from individual species to whole genera.</title>
        <authorList>
            <person name="Goeker M."/>
        </authorList>
    </citation>
    <scope>NUCLEOTIDE SEQUENCE [LARGE SCALE GENOMIC DNA]</scope>
    <source>
        <strain evidence="1 2">DSM 45787</strain>
    </source>
</reference>
<dbReference type="EMBL" id="QBKR01000029">
    <property type="protein sequence ID" value="PTX53059.1"/>
    <property type="molecule type" value="Genomic_DNA"/>
</dbReference>
<dbReference type="Proteomes" id="UP000244240">
    <property type="component" value="Unassembled WGS sequence"/>
</dbReference>
<evidence type="ECO:0000313" key="2">
    <source>
        <dbReference type="Proteomes" id="UP000244240"/>
    </source>
</evidence>
<gene>
    <name evidence="1" type="ORF">C8P63_1295</name>
</gene>
<sequence>MEGPLKSVRFLKSDMPLVKADDYKRIPAPKDPYVYAGF</sequence>
<comment type="caution">
    <text evidence="1">The sequence shown here is derived from an EMBL/GenBank/DDBJ whole genome shotgun (WGS) entry which is preliminary data.</text>
</comment>
<organism evidence="1 2">
    <name type="scientific">Melghirimyces profundicolus</name>
    <dbReference type="NCBI Taxonomy" id="1242148"/>
    <lineage>
        <taxon>Bacteria</taxon>
        <taxon>Bacillati</taxon>
        <taxon>Bacillota</taxon>
        <taxon>Bacilli</taxon>
        <taxon>Bacillales</taxon>
        <taxon>Thermoactinomycetaceae</taxon>
        <taxon>Melghirimyces</taxon>
    </lineage>
</organism>
<dbReference type="AlphaFoldDB" id="A0A2T6BAG9"/>
<protein>
    <submittedName>
        <fullName evidence="1">Uncharacterized protein</fullName>
    </submittedName>
</protein>
<accession>A0A2T6BAG9</accession>
<evidence type="ECO:0000313" key="1">
    <source>
        <dbReference type="EMBL" id="PTX53059.1"/>
    </source>
</evidence>
<keyword evidence="2" id="KW-1185">Reference proteome</keyword>
<name>A0A2T6BAG9_9BACL</name>